<name>A0A381YY03_9ZZZZ</name>
<dbReference type="SUPFAM" id="SSF53167">
    <property type="entry name" value="Purine and uridine phosphorylases"/>
    <property type="match status" value="1"/>
</dbReference>
<dbReference type="EMBL" id="UINC01019334">
    <property type="protein sequence ID" value="SVA81839.1"/>
    <property type="molecule type" value="Genomic_DNA"/>
</dbReference>
<dbReference type="Gene3D" id="3.40.50.1580">
    <property type="entry name" value="Nucleoside phosphorylase domain"/>
    <property type="match status" value="1"/>
</dbReference>
<dbReference type="GO" id="GO:0009116">
    <property type="term" value="P:nucleoside metabolic process"/>
    <property type="evidence" value="ECO:0007669"/>
    <property type="project" value="InterPro"/>
</dbReference>
<proteinExistence type="predicted"/>
<gene>
    <name evidence="2" type="ORF">METZ01_LOCUS134693</name>
</gene>
<sequence>MENPDKELITTDILRHKRYAEPSVFQPTNLLRESRRQNGIPLGEVPSICILDPDGNLLDYLNNKNEAVKSKYWACYHSYLYTFEINGLTVGIIPRAVGASYAVLIAEQLFVSGCELLISITSAGIITESKPDKQFALITQAIRDEGTSYHYLPKGEPSELCQKLLNKLKNNNSLWLEVKSWTTDAPYRETQSAINAMKKNNVTCVEMEASALYAFAKANDKEVICFANLTNTLAQKEGDFEKGEDFGSVEMINLIQNILKKLGQ</sequence>
<evidence type="ECO:0000313" key="2">
    <source>
        <dbReference type="EMBL" id="SVA81839.1"/>
    </source>
</evidence>
<evidence type="ECO:0000259" key="1">
    <source>
        <dbReference type="Pfam" id="PF01048"/>
    </source>
</evidence>
<feature type="domain" description="Nucleoside phosphorylase" evidence="1">
    <location>
        <begin position="76"/>
        <end position="246"/>
    </location>
</feature>
<dbReference type="CDD" id="cd09007">
    <property type="entry name" value="NP-I_spr0068"/>
    <property type="match status" value="1"/>
</dbReference>
<organism evidence="2">
    <name type="scientific">marine metagenome</name>
    <dbReference type="NCBI Taxonomy" id="408172"/>
    <lineage>
        <taxon>unclassified sequences</taxon>
        <taxon>metagenomes</taxon>
        <taxon>ecological metagenomes</taxon>
    </lineage>
</organism>
<dbReference type="InterPro" id="IPR035994">
    <property type="entry name" value="Nucleoside_phosphorylase_sf"/>
</dbReference>
<dbReference type="AlphaFoldDB" id="A0A381YY03"/>
<dbReference type="Pfam" id="PF01048">
    <property type="entry name" value="PNP_UDP_1"/>
    <property type="match status" value="1"/>
</dbReference>
<dbReference type="GO" id="GO:0003824">
    <property type="term" value="F:catalytic activity"/>
    <property type="evidence" value="ECO:0007669"/>
    <property type="project" value="InterPro"/>
</dbReference>
<accession>A0A381YY03</accession>
<reference evidence="2" key="1">
    <citation type="submission" date="2018-05" db="EMBL/GenBank/DDBJ databases">
        <authorList>
            <person name="Lanie J.A."/>
            <person name="Ng W.-L."/>
            <person name="Kazmierczak K.M."/>
            <person name="Andrzejewski T.M."/>
            <person name="Davidsen T.M."/>
            <person name="Wayne K.J."/>
            <person name="Tettelin H."/>
            <person name="Glass J.I."/>
            <person name="Rusch D."/>
            <person name="Podicherti R."/>
            <person name="Tsui H.-C.T."/>
            <person name="Winkler M.E."/>
        </authorList>
    </citation>
    <scope>NUCLEOTIDE SEQUENCE</scope>
</reference>
<protein>
    <recommendedName>
        <fullName evidence="1">Nucleoside phosphorylase domain-containing protein</fullName>
    </recommendedName>
</protein>
<dbReference type="InterPro" id="IPR000845">
    <property type="entry name" value="Nucleoside_phosphorylase_d"/>
</dbReference>